<evidence type="ECO:0000256" key="5">
    <source>
        <dbReference type="ARBA" id="ARBA00022741"/>
    </source>
</evidence>
<dbReference type="GO" id="GO:0050566">
    <property type="term" value="F:asparaginyl-tRNA synthase (glutamine-hydrolyzing) activity"/>
    <property type="evidence" value="ECO:0007669"/>
    <property type="project" value="RHEA"/>
</dbReference>
<dbReference type="InterPro" id="IPR018027">
    <property type="entry name" value="Asn/Gln_amidotransferase"/>
</dbReference>
<comment type="catalytic activity">
    <reaction evidence="9 11">
        <text>L-aspartyl-tRNA(Asn) + L-glutamine + ATP + H2O = L-asparaginyl-tRNA(Asn) + L-glutamate + ADP + phosphate + 2 H(+)</text>
        <dbReference type="Rhea" id="RHEA:14513"/>
        <dbReference type="Rhea" id="RHEA-COMP:9674"/>
        <dbReference type="Rhea" id="RHEA-COMP:9677"/>
        <dbReference type="ChEBI" id="CHEBI:15377"/>
        <dbReference type="ChEBI" id="CHEBI:15378"/>
        <dbReference type="ChEBI" id="CHEBI:29985"/>
        <dbReference type="ChEBI" id="CHEBI:30616"/>
        <dbReference type="ChEBI" id="CHEBI:43474"/>
        <dbReference type="ChEBI" id="CHEBI:58359"/>
        <dbReference type="ChEBI" id="CHEBI:78515"/>
        <dbReference type="ChEBI" id="CHEBI:78516"/>
        <dbReference type="ChEBI" id="CHEBI:456216"/>
    </reaction>
</comment>
<comment type="catalytic activity">
    <reaction evidence="10 11">
        <text>L-glutamyl-tRNA(Gln) + L-glutamine + ATP + H2O = L-glutaminyl-tRNA(Gln) + L-glutamate + ADP + phosphate + H(+)</text>
        <dbReference type="Rhea" id="RHEA:17521"/>
        <dbReference type="Rhea" id="RHEA-COMP:9681"/>
        <dbReference type="Rhea" id="RHEA-COMP:9684"/>
        <dbReference type="ChEBI" id="CHEBI:15377"/>
        <dbReference type="ChEBI" id="CHEBI:15378"/>
        <dbReference type="ChEBI" id="CHEBI:29985"/>
        <dbReference type="ChEBI" id="CHEBI:30616"/>
        <dbReference type="ChEBI" id="CHEBI:43474"/>
        <dbReference type="ChEBI" id="CHEBI:58359"/>
        <dbReference type="ChEBI" id="CHEBI:78520"/>
        <dbReference type="ChEBI" id="CHEBI:78521"/>
        <dbReference type="ChEBI" id="CHEBI:456216"/>
    </reaction>
</comment>
<protein>
    <recommendedName>
        <fullName evidence="3 11">Aspartyl/glutamyl-tRNA(Asn/Gln) amidotransferase subunit B</fullName>
        <shortName evidence="11">Asp/Glu-ADT subunit B</shortName>
        <ecNumber evidence="11">6.3.5.-</ecNumber>
    </recommendedName>
</protein>
<evidence type="ECO:0000256" key="6">
    <source>
        <dbReference type="ARBA" id="ARBA00022840"/>
    </source>
</evidence>
<proteinExistence type="inferred from homology"/>
<dbReference type="PANTHER" id="PTHR11659">
    <property type="entry name" value="GLUTAMYL-TRNA GLN AMIDOTRANSFERASE SUBUNIT B MITOCHONDRIAL AND PROKARYOTIC PET112-RELATED"/>
    <property type="match status" value="1"/>
</dbReference>
<reference evidence="13 14" key="1">
    <citation type="submission" date="2018-10" db="EMBL/GenBank/DDBJ databases">
        <title>Genomic Encyclopedia of Archaeal and Bacterial Type Strains, Phase II (KMG-II): from individual species to whole genera.</title>
        <authorList>
            <person name="Goeker M."/>
        </authorList>
    </citation>
    <scope>NUCLEOTIDE SEQUENCE [LARGE SCALE GENOMIC DNA]</scope>
    <source>
        <strain evidence="13 14">DSM 18602</strain>
    </source>
</reference>
<dbReference type="SUPFAM" id="SSF89095">
    <property type="entry name" value="GatB/YqeY motif"/>
    <property type="match status" value="1"/>
</dbReference>
<dbReference type="InterPro" id="IPR004413">
    <property type="entry name" value="GatB"/>
</dbReference>
<evidence type="ECO:0000256" key="9">
    <source>
        <dbReference type="ARBA" id="ARBA00047380"/>
    </source>
</evidence>
<name>A0A495J592_9SPHI</name>
<evidence type="ECO:0000256" key="8">
    <source>
        <dbReference type="ARBA" id="ARBA00024799"/>
    </source>
</evidence>
<dbReference type="EMBL" id="RBKU01000001">
    <property type="protein sequence ID" value="RKR83923.1"/>
    <property type="molecule type" value="Genomic_DNA"/>
</dbReference>
<organism evidence="13 14">
    <name type="scientific">Mucilaginibacter gracilis</name>
    <dbReference type="NCBI Taxonomy" id="423350"/>
    <lineage>
        <taxon>Bacteria</taxon>
        <taxon>Pseudomonadati</taxon>
        <taxon>Bacteroidota</taxon>
        <taxon>Sphingobacteriia</taxon>
        <taxon>Sphingobacteriales</taxon>
        <taxon>Sphingobacteriaceae</taxon>
        <taxon>Mucilaginibacter</taxon>
    </lineage>
</organism>
<keyword evidence="6 11" id="KW-0067">ATP-binding</keyword>
<comment type="subunit">
    <text evidence="2 11">Heterotrimer of A, B and C subunits.</text>
</comment>
<sequence>MTNTSVANIHKYELVVGLEVHAQLSTASKIFSADSSAFGGKPNTHISPVSLGHPGTLPKLNSKAIEYAVKLGLAVDSRINLNNHFARKNYFYADLPKGYQISQDTQPICIGGSIEVHLKSGETKNIAIHHIHMEEDAGKSMHDQHSTESFIDLNRAGVPLLEIVSEPDIRSAEEAHQYLNEIRKLVRYLDICDGNMEEGSLRCDANISVRLKGAEKLGNRCEVKNLNSFRNVQRAIEHEFVRQIEVLEAGGKIDQNTLNFDADTGETSVLRSKEMANDYRYFPDPDLPPVILTEDYIQRIRTAMPELPKALYHKYITTLELSVYDASVITADKDLVHYFEELIKLTANYKAAANWLMGAVKSYLNDHGMSINQLTLTPQQLAGLIALVDSGKVSSSVAAHKIFPVLVKDSAKAAQQVADELNLIIDESASDVSGFIKQTLEKHPDKVNEYHNGKKGVVGLFMGEIMKLSKGKIDPKKTNQLLIDVLESSK</sequence>
<dbReference type="Pfam" id="PF02934">
    <property type="entry name" value="GatB_N"/>
    <property type="match status" value="1"/>
</dbReference>
<dbReference type="InterPro" id="IPR017959">
    <property type="entry name" value="Asn/Gln-tRNA_amidoTrfase_suB/E"/>
</dbReference>
<dbReference type="HAMAP" id="MF_00121">
    <property type="entry name" value="GatB"/>
    <property type="match status" value="1"/>
</dbReference>
<dbReference type="SMART" id="SM00845">
    <property type="entry name" value="GatB_Yqey"/>
    <property type="match status" value="1"/>
</dbReference>
<evidence type="ECO:0000313" key="13">
    <source>
        <dbReference type="EMBL" id="RKR83923.1"/>
    </source>
</evidence>
<evidence type="ECO:0000256" key="3">
    <source>
        <dbReference type="ARBA" id="ARBA00016923"/>
    </source>
</evidence>
<evidence type="ECO:0000259" key="12">
    <source>
        <dbReference type="SMART" id="SM00845"/>
    </source>
</evidence>
<dbReference type="PROSITE" id="PS01234">
    <property type="entry name" value="GATB"/>
    <property type="match status" value="1"/>
</dbReference>
<dbReference type="Proteomes" id="UP000268007">
    <property type="component" value="Unassembled WGS sequence"/>
</dbReference>
<keyword evidence="4 11" id="KW-0436">Ligase</keyword>
<evidence type="ECO:0000256" key="1">
    <source>
        <dbReference type="ARBA" id="ARBA00005306"/>
    </source>
</evidence>
<keyword evidence="5 11" id="KW-0547">Nucleotide-binding</keyword>
<dbReference type="InterPro" id="IPR003789">
    <property type="entry name" value="Asn/Gln_tRNA_amidoTrase-B-like"/>
</dbReference>
<dbReference type="AlphaFoldDB" id="A0A495J592"/>
<keyword evidence="14" id="KW-1185">Reference proteome</keyword>
<dbReference type="InterPro" id="IPR014746">
    <property type="entry name" value="Gln_synth/guanido_kin_cat_dom"/>
</dbReference>
<dbReference type="NCBIfam" id="NF004014">
    <property type="entry name" value="PRK05477.1-4"/>
    <property type="match status" value="1"/>
</dbReference>
<evidence type="ECO:0000256" key="11">
    <source>
        <dbReference type="HAMAP-Rule" id="MF_00121"/>
    </source>
</evidence>
<dbReference type="NCBIfam" id="TIGR00133">
    <property type="entry name" value="gatB"/>
    <property type="match status" value="1"/>
</dbReference>
<dbReference type="EC" id="6.3.5.-" evidence="11"/>
<dbReference type="Gene3D" id="1.10.10.410">
    <property type="match status" value="1"/>
</dbReference>
<dbReference type="PANTHER" id="PTHR11659:SF4">
    <property type="entry name" value="ASPARTYL_GLUTAMYL-TRNA(GLN) AMIDOTRANSFERASE SUBUNIT B_E CATALYTIC DOMAIN-CONTAINING PROTEIN"/>
    <property type="match status" value="1"/>
</dbReference>
<dbReference type="InterPro" id="IPR006075">
    <property type="entry name" value="Asn/Gln-tRNA_Trfase_suB/E_cat"/>
</dbReference>
<dbReference type="SUPFAM" id="SSF55931">
    <property type="entry name" value="Glutamine synthetase/guanido kinase"/>
    <property type="match status" value="1"/>
</dbReference>
<comment type="function">
    <text evidence="8 11">Allows the formation of correctly charged Asn-tRNA(Asn) or Gln-tRNA(Gln) through the transamidation of misacylated Asp-tRNA(Asn) or Glu-tRNA(Gln) in organisms which lack either or both of asparaginyl-tRNA or glutaminyl-tRNA synthetases. The reaction takes place in the presence of glutamine and ATP through an activated phospho-Asp-tRNA(Asn) or phospho-Glu-tRNA(Gln).</text>
</comment>
<comment type="caution">
    <text evidence="13">The sequence shown here is derived from an EMBL/GenBank/DDBJ whole genome shotgun (WGS) entry which is preliminary data.</text>
</comment>
<evidence type="ECO:0000256" key="2">
    <source>
        <dbReference type="ARBA" id="ARBA00011123"/>
    </source>
</evidence>
<comment type="similarity">
    <text evidence="1 11">Belongs to the GatB/GatE family. GatB subfamily.</text>
</comment>
<dbReference type="Pfam" id="PF02637">
    <property type="entry name" value="GatB_Yqey"/>
    <property type="match status" value="1"/>
</dbReference>
<gene>
    <name evidence="11" type="primary">gatB</name>
    <name evidence="13" type="ORF">BDD43_4138</name>
</gene>
<accession>A0A495J592</accession>
<dbReference type="RefSeq" id="WP_121199368.1">
    <property type="nucleotide sequence ID" value="NZ_RBKU01000001.1"/>
</dbReference>
<dbReference type="Gene3D" id="1.10.150.380">
    <property type="entry name" value="GatB domain, N-terminal subdomain"/>
    <property type="match status" value="1"/>
</dbReference>
<dbReference type="GO" id="GO:0006412">
    <property type="term" value="P:translation"/>
    <property type="evidence" value="ECO:0007669"/>
    <property type="project" value="UniProtKB-UniRule"/>
</dbReference>
<evidence type="ECO:0000313" key="14">
    <source>
        <dbReference type="Proteomes" id="UP000268007"/>
    </source>
</evidence>
<dbReference type="OrthoDB" id="9804078at2"/>
<evidence type="ECO:0000256" key="4">
    <source>
        <dbReference type="ARBA" id="ARBA00022598"/>
    </source>
</evidence>
<dbReference type="GO" id="GO:0016740">
    <property type="term" value="F:transferase activity"/>
    <property type="evidence" value="ECO:0007669"/>
    <property type="project" value="UniProtKB-KW"/>
</dbReference>
<dbReference type="InterPro" id="IPR042114">
    <property type="entry name" value="GatB_C_1"/>
</dbReference>
<evidence type="ECO:0000256" key="10">
    <source>
        <dbReference type="ARBA" id="ARBA00047913"/>
    </source>
</evidence>
<keyword evidence="7 11" id="KW-0648">Protein biosynthesis</keyword>
<dbReference type="NCBIfam" id="NF004012">
    <property type="entry name" value="PRK05477.1-2"/>
    <property type="match status" value="1"/>
</dbReference>
<feature type="domain" description="Asn/Gln amidotransferase" evidence="12">
    <location>
        <begin position="337"/>
        <end position="486"/>
    </location>
</feature>
<dbReference type="GO" id="GO:0050567">
    <property type="term" value="F:glutaminyl-tRNA synthase (glutamine-hydrolyzing) activity"/>
    <property type="evidence" value="ECO:0007669"/>
    <property type="project" value="UniProtKB-UniRule"/>
</dbReference>
<evidence type="ECO:0000256" key="7">
    <source>
        <dbReference type="ARBA" id="ARBA00022917"/>
    </source>
</evidence>
<dbReference type="GO" id="GO:0005524">
    <property type="term" value="F:ATP binding"/>
    <property type="evidence" value="ECO:0007669"/>
    <property type="project" value="UniProtKB-KW"/>
</dbReference>
<keyword evidence="13" id="KW-0808">Transferase</keyword>
<dbReference type="InterPro" id="IPR023168">
    <property type="entry name" value="GatB_Yqey_C_2"/>
</dbReference>
<dbReference type="InterPro" id="IPR017958">
    <property type="entry name" value="Gln-tRNA_amidoTrfase_suB_CS"/>
</dbReference>